<protein>
    <submittedName>
        <fullName evidence="3">Uncharacterized protein</fullName>
    </submittedName>
</protein>
<keyword evidence="2" id="KW-0472">Membrane</keyword>
<name>A0A8X7ZBM0_POPTO</name>
<dbReference type="OrthoDB" id="851615at2759"/>
<evidence type="ECO:0000256" key="2">
    <source>
        <dbReference type="SAM" id="Phobius"/>
    </source>
</evidence>
<evidence type="ECO:0000313" key="3">
    <source>
        <dbReference type="EMBL" id="KAG6765720.1"/>
    </source>
</evidence>
<dbReference type="EMBL" id="JAAWWB010000015">
    <property type="protein sequence ID" value="KAG6765720.1"/>
    <property type="molecule type" value="Genomic_DNA"/>
</dbReference>
<feature type="transmembrane region" description="Helical" evidence="2">
    <location>
        <begin position="88"/>
        <end position="109"/>
    </location>
</feature>
<keyword evidence="4" id="KW-1185">Reference proteome</keyword>
<sequence length="202" mass="22066">MYSAKTGYRGALEAVNPNLGAIVKGAWRRPWNSKSLQKSIAGTKITTEAWRRRSDRLWNYSISLSSSTRVKRCCDVVAGRSEDTADKYLIMMKILLALLLAFLLMLASLQADAEVLSTTMIPKVANRHLLSKPSSLGRKGNAGENDAKTPTSNKGNSNTESKTASDDDDDDETNRDLGGYGGGYSSAQTHHHYTNGTRPPKN</sequence>
<dbReference type="Proteomes" id="UP000886885">
    <property type="component" value="Chromosome 8A"/>
</dbReference>
<keyword evidence="2" id="KW-1133">Transmembrane helix</keyword>
<evidence type="ECO:0000313" key="4">
    <source>
        <dbReference type="Proteomes" id="UP000886885"/>
    </source>
</evidence>
<feature type="compositionally biased region" description="Polar residues" evidence="1">
    <location>
        <begin position="148"/>
        <end position="162"/>
    </location>
</feature>
<feature type="region of interest" description="Disordered" evidence="1">
    <location>
        <begin position="131"/>
        <end position="202"/>
    </location>
</feature>
<keyword evidence="2" id="KW-0812">Transmembrane</keyword>
<accession>A0A8X7ZBM0</accession>
<evidence type="ECO:0000256" key="1">
    <source>
        <dbReference type="SAM" id="MobiDB-lite"/>
    </source>
</evidence>
<reference evidence="3" key="1">
    <citation type="journal article" date="2020" name="bioRxiv">
        <title>Hybrid origin of Populus tomentosa Carr. identified through genome sequencing and phylogenomic analysis.</title>
        <authorList>
            <person name="An X."/>
            <person name="Gao K."/>
            <person name="Chen Z."/>
            <person name="Li J."/>
            <person name="Yang X."/>
            <person name="Yang X."/>
            <person name="Zhou J."/>
            <person name="Guo T."/>
            <person name="Zhao T."/>
            <person name="Huang S."/>
            <person name="Miao D."/>
            <person name="Khan W.U."/>
            <person name="Rao P."/>
            <person name="Ye M."/>
            <person name="Lei B."/>
            <person name="Liao W."/>
            <person name="Wang J."/>
            <person name="Ji L."/>
            <person name="Li Y."/>
            <person name="Guo B."/>
            <person name="Mustafa N.S."/>
            <person name="Li S."/>
            <person name="Yun Q."/>
            <person name="Keller S.R."/>
            <person name="Mao J."/>
            <person name="Zhang R."/>
            <person name="Strauss S.H."/>
        </authorList>
    </citation>
    <scope>NUCLEOTIDE SEQUENCE</scope>
    <source>
        <strain evidence="3">GM15</strain>
        <tissue evidence="3">Leaf</tissue>
    </source>
</reference>
<organism evidence="3 4">
    <name type="scientific">Populus tomentosa</name>
    <name type="common">Chinese white poplar</name>
    <dbReference type="NCBI Taxonomy" id="118781"/>
    <lineage>
        <taxon>Eukaryota</taxon>
        <taxon>Viridiplantae</taxon>
        <taxon>Streptophyta</taxon>
        <taxon>Embryophyta</taxon>
        <taxon>Tracheophyta</taxon>
        <taxon>Spermatophyta</taxon>
        <taxon>Magnoliopsida</taxon>
        <taxon>eudicotyledons</taxon>
        <taxon>Gunneridae</taxon>
        <taxon>Pentapetalae</taxon>
        <taxon>rosids</taxon>
        <taxon>fabids</taxon>
        <taxon>Malpighiales</taxon>
        <taxon>Salicaceae</taxon>
        <taxon>Saliceae</taxon>
        <taxon>Populus</taxon>
    </lineage>
</organism>
<proteinExistence type="predicted"/>
<dbReference type="AlphaFoldDB" id="A0A8X7ZBM0"/>
<comment type="caution">
    <text evidence="3">The sequence shown here is derived from an EMBL/GenBank/DDBJ whole genome shotgun (WGS) entry which is preliminary data.</text>
</comment>
<gene>
    <name evidence="3" type="ORF">POTOM_029773</name>
</gene>